<comment type="subcellular location">
    <subcellularLocation>
        <location evidence="1">Cell membrane</location>
        <topology evidence="1">Multi-pass membrane protein</topology>
    </subcellularLocation>
</comment>
<gene>
    <name evidence="10" type="ORF">KL86DYS2_10605</name>
</gene>
<keyword evidence="4 7" id="KW-1133">Transmembrane helix</keyword>
<feature type="transmembrane region" description="Helical" evidence="7">
    <location>
        <begin position="21"/>
        <end position="42"/>
    </location>
</feature>
<evidence type="ECO:0000313" key="10">
    <source>
        <dbReference type="EMBL" id="SBV93789.1"/>
    </source>
</evidence>
<dbReference type="PANTHER" id="PTHR30572">
    <property type="entry name" value="MEMBRANE COMPONENT OF TRANSPORTER-RELATED"/>
    <property type="match status" value="1"/>
</dbReference>
<keyword evidence="2" id="KW-1003">Cell membrane</keyword>
<feature type="transmembrane region" description="Helical" evidence="7">
    <location>
        <begin position="383"/>
        <end position="403"/>
    </location>
</feature>
<feature type="domain" description="ABC3 transporter permease C-terminal" evidence="8">
    <location>
        <begin position="286"/>
        <end position="410"/>
    </location>
</feature>
<organism evidence="10">
    <name type="scientific">uncultured Dysgonomonas sp</name>
    <dbReference type="NCBI Taxonomy" id="206096"/>
    <lineage>
        <taxon>Bacteria</taxon>
        <taxon>Pseudomonadati</taxon>
        <taxon>Bacteroidota</taxon>
        <taxon>Bacteroidia</taxon>
        <taxon>Bacteroidales</taxon>
        <taxon>Dysgonomonadaceae</taxon>
        <taxon>Dysgonomonas</taxon>
        <taxon>environmental samples</taxon>
    </lineage>
</organism>
<evidence type="ECO:0000256" key="5">
    <source>
        <dbReference type="ARBA" id="ARBA00023136"/>
    </source>
</evidence>
<evidence type="ECO:0000256" key="6">
    <source>
        <dbReference type="ARBA" id="ARBA00038076"/>
    </source>
</evidence>
<dbReference type="Pfam" id="PF12704">
    <property type="entry name" value="MacB_PCD"/>
    <property type="match status" value="1"/>
</dbReference>
<keyword evidence="5 7" id="KW-0472">Membrane</keyword>
<comment type="similarity">
    <text evidence="6">Belongs to the ABC-4 integral membrane protein family.</text>
</comment>
<dbReference type="InterPro" id="IPR025857">
    <property type="entry name" value="MacB_PCD"/>
</dbReference>
<evidence type="ECO:0000259" key="9">
    <source>
        <dbReference type="Pfam" id="PF12704"/>
    </source>
</evidence>
<sequence length="417" mass="46264">MFDFDSIREIFSTIGKNKLRTFLTSFAVAWGIFMLIILLAAGNGLKNGVTSNFSRRAQNSVTLWPGWTSMAYKGLPTNRQIKFDQKDYDLIRNKIPEVEYVSVRLSQRVTLSYEKEYGSWDIDGVSQDASIINNLKVANGNGRFLNKMDVDNRRKVIVLSPDMKKVLFKDKDPIDQYVIADNNIAYQVIGIYDNEDIYDNNPPGYIPFTTAQMLYNKGYGFRRIDFTVVGLPTKEANEKFVERLRQRMGTLHNFDPADRSALYVRNTAEDMLEAQSIFFIITAFIIVIGIASLLAGIVGVGNIMLITVKERTKEIGIRKAIGATPFSVLKLIIFESILITTVAGYIGIVIGVGITEGISTIMANAPSDGPSIFKDPTVDLSTVIWATVVLIVAGTIAGLIPALKATKVSPIEAMRAE</sequence>
<feature type="transmembrane region" description="Helical" evidence="7">
    <location>
        <begin position="277"/>
        <end position="307"/>
    </location>
</feature>
<evidence type="ECO:0008006" key="11">
    <source>
        <dbReference type="Google" id="ProtNLM"/>
    </source>
</evidence>
<reference evidence="10" key="1">
    <citation type="submission" date="2016-04" db="EMBL/GenBank/DDBJ databases">
        <authorList>
            <person name="Evans L.H."/>
            <person name="Alamgir A."/>
            <person name="Owens N."/>
            <person name="Weber N.D."/>
            <person name="Virtaneva K."/>
            <person name="Barbian K."/>
            <person name="Babar A."/>
            <person name="Rosenke K."/>
        </authorList>
    </citation>
    <scope>NUCLEOTIDE SEQUENCE</scope>
    <source>
        <strain evidence="10">86-2</strain>
    </source>
</reference>
<feature type="transmembrane region" description="Helical" evidence="7">
    <location>
        <begin position="328"/>
        <end position="354"/>
    </location>
</feature>
<dbReference type="InterPro" id="IPR050250">
    <property type="entry name" value="Macrolide_Exporter_MacB"/>
</dbReference>
<dbReference type="Pfam" id="PF02687">
    <property type="entry name" value="FtsX"/>
    <property type="match status" value="1"/>
</dbReference>
<feature type="domain" description="MacB-like periplasmic core" evidence="9">
    <location>
        <begin position="21"/>
        <end position="246"/>
    </location>
</feature>
<dbReference type="EMBL" id="FLUL01000001">
    <property type="protein sequence ID" value="SBV93789.1"/>
    <property type="molecule type" value="Genomic_DNA"/>
</dbReference>
<accession>A0A212J2V8</accession>
<dbReference type="GO" id="GO:0022857">
    <property type="term" value="F:transmembrane transporter activity"/>
    <property type="evidence" value="ECO:0007669"/>
    <property type="project" value="TreeGrafter"/>
</dbReference>
<evidence type="ECO:0000256" key="7">
    <source>
        <dbReference type="SAM" id="Phobius"/>
    </source>
</evidence>
<protein>
    <recommendedName>
        <fullName evidence="11">ABC transporter permease</fullName>
    </recommendedName>
</protein>
<evidence type="ECO:0000256" key="1">
    <source>
        <dbReference type="ARBA" id="ARBA00004651"/>
    </source>
</evidence>
<name>A0A212J2V8_9BACT</name>
<dbReference type="InterPro" id="IPR003838">
    <property type="entry name" value="ABC3_permease_C"/>
</dbReference>
<keyword evidence="3 7" id="KW-0812">Transmembrane</keyword>
<evidence type="ECO:0000256" key="4">
    <source>
        <dbReference type="ARBA" id="ARBA00022989"/>
    </source>
</evidence>
<evidence type="ECO:0000256" key="3">
    <source>
        <dbReference type="ARBA" id="ARBA00022692"/>
    </source>
</evidence>
<dbReference type="RefSeq" id="WP_296947014.1">
    <property type="nucleotide sequence ID" value="NZ_CABTJG010000010.1"/>
</dbReference>
<dbReference type="GO" id="GO:0005886">
    <property type="term" value="C:plasma membrane"/>
    <property type="evidence" value="ECO:0007669"/>
    <property type="project" value="UniProtKB-SubCell"/>
</dbReference>
<dbReference type="PANTHER" id="PTHR30572:SF4">
    <property type="entry name" value="ABC TRANSPORTER PERMEASE YTRF"/>
    <property type="match status" value="1"/>
</dbReference>
<dbReference type="AlphaFoldDB" id="A0A212J2V8"/>
<evidence type="ECO:0000259" key="8">
    <source>
        <dbReference type="Pfam" id="PF02687"/>
    </source>
</evidence>
<proteinExistence type="inferred from homology"/>
<evidence type="ECO:0000256" key="2">
    <source>
        <dbReference type="ARBA" id="ARBA00022475"/>
    </source>
</evidence>